<dbReference type="AlphaFoldDB" id="A0AAV9W302"/>
<feature type="chain" id="PRO_5043877796" evidence="3">
    <location>
        <begin position="29"/>
        <end position="590"/>
    </location>
</feature>
<comment type="caution">
    <text evidence="4">The sequence shown here is derived from an EMBL/GenBank/DDBJ whole genome shotgun (WGS) entry which is preliminary data.</text>
</comment>
<keyword evidence="2" id="KW-1133">Transmembrane helix</keyword>
<evidence type="ECO:0000256" key="2">
    <source>
        <dbReference type="SAM" id="Phobius"/>
    </source>
</evidence>
<reference evidence="4 5" key="1">
    <citation type="submission" date="2023-08" db="EMBL/GenBank/DDBJ databases">
        <authorList>
            <person name="Palmer J.M."/>
        </authorList>
    </citation>
    <scope>NUCLEOTIDE SEQUENCE [LARGE SCALE GENOMIC DNA]</scope>
    <source>
        <strain evidence="4 5">TWF481</strain>
    </source>
</reference>
<keyword evidence="3" id="KW-0732">Signal</keyword>
<feature type="transmembrane region" description="Helical" evidence="2">
    <location>
        <begin position="496"/>
        <end position="522"/>
    </location>
</feature>
<accession>A0AAV9W302</accession>
<keyword evidence="2" id="KW-0812">Transmembrane</keyword>
<dbReference type="EMBL" id="JAVHJL010000007">
    <property type="protein sequence ID" value="KAK6500490.1"/>
    <property type="molecule type" value="Genomic_DNA"/>
</dbReference>
<evidence type="ECO:0000313" key="4">
    <source>
        <dbReference type="EMBL" id="KAK6500490.1"/>
    </source>
</evidence>
<gene>
    <name evidence="4" type="ORF">TWF481_010834</name>
</gene>
<feature type="signal peptide" evidence="3">
    <location>
        <begin position="1"/>
        <end position="28"/>
    </location>
</feature>
<evidence type="ECO:0000256" key="1">
    <source>
        <dbReference type="SAM" id="MobiDB-lite"/>
    </source>
</evidence>
<evidence type="ECO:0000313" key="5">
    <source>
        <dbReference type="Proteomes" id="UP001370758"/>
    </source>
</evidence>
<keyword evidence="2" id="KW-0472">Membrane</keyword>
<name>A0AAV9W302_9PEZI</name>
<feature type="region of interest" description="Disordered" evidence="1">
    <location>
        <begin position="92"/>
        <end position="115"/>
    </location>
</feature>
<evidence type="ECO:0000256" key="3">
    <source>
        <dbReference type="SAM" id="SignalP"/>
    </source>
</evidence>
<dbReference type="Proteomes" id="UP001370758">
    <property type="component" value="Unassembled WGS sequence"/>
</dbReference>
<sequence length="590" mass="65255">MRILAHLRRSLWALFLPATFHTTPSVQCLALSDKFYNDYLEAQSLLRGGVGVRVLHALNQLENRSRLPCCYPADIENEKYSLCSINYESSEDLPTLPTSSAEDSETIGLGNRPADSDASSVSLQVEASTTIFQNANARPSTGASITSPGPITSLSAGEGNLETTISFQRSEFESKSNLLGGEFFDIRSYRHTGHPTPTRTTGELIKLEMNFEQLAKAGSAFVSGYLHLSYDASWDIAVITGSHTASIGTWTTSTAYGIVNPSPFPYGPEAGVKYWVRGEFERGISQISEIYHRVAEAVAITEVAPNLTVESPAYSGSVQKAALQGQFLGTAIYNSATATWDGRWGPYDKVAGTLPFKATVRGVDGPYTRFISENWLVSQPFSGGNEANVVKEFAEIGPVGIFFQAPFWNFDQFKSSNSRLPLNTLAEETGLPIRMNDVNTLLITARDAATVVVPAVTEVVTKTVTHTNTHIPLFGRMTATKKGTSAERNPHTNSRFLIWLPWVIAFWVVFFVCSFALAWHNLCDFIERQRRRLFRLFRLDPEPAPNSSFWNILRQPTVRKVSGSQIVDPAMLQSTRYRESKESFHSVDLD</sequence>
<protein>
    <submittedName>
        <fullName evidence="4">Uncharacterized protein</fullName>
    </submittedName>
</protein>
<organism evidence="4 5">
    <name type="scientific">Arthrobotrys musiformis</name>
    <dbReference type="NCBI Taxonomy" id="47236"/>
    <lineage>
        <taxon>Eukaryota</taxon>
        <taxon>Fungi</taxon>
        <taxon>Dikarya</taxon>
        <taxon>Ascomycota</taxon>
        <taxon>Pezizomycotina</taxon>
        <taxon>Orbiliomycetes</taxon>
        <taxon>Orbiliales</taxon>
        <taxon>Orbiliaceae</taxon>
        <taxon>Arthrobotrys</taxon>
    </lineage>
</organism>
<keyword evidence="5" id="KW-1185">Reference proteome</keyword>
<proteinExistence type="predicted"/>